<proteinExistence type="predicted"/>
<dbReference type="HOGENOM" id="CLU_1145857_0_0_10"/>
<sequence>MEIKKIIENLINNSLELEMSIRNKNGNILENSNLFLVNGLIRTNHILKSVNSLIDNFNENKYAIYILLRPLMLDYLLYFYLFQEIEKENNEVLKKEKLEKLCFDCLLDGIDKLYLDIKRRYVNIELNEALNGFLNRYHWFIDDKEDLLNLSFKKPELILKNITASNLYSMINNKSKTIESLYFNYNLLSKYEHFTFVSLDHLTSKDGNHESIINEVVYLVDDFYRYLELLIYNENKSKEIEL</sequence>
<organism evidence="1 2">
    <name type="scientific">Flavobacterium branchiophilum (strain FL-15)</name>
    <dbReference type="NCBI Taxonomy" id="1034807"/>
    <lineage>
        <taxon>Bacteria</taxon>
        <taxon>Pseudomonadati</taxon>
        <taxon>Bacteroidota</taxon>
        <taxon>Flavobacteriia</taxon>
        <taxon>Flavobacteriales</taxon>
        <taxon>Flavobacteriaceae</taxon>
        <taxon>Flavobacterium</taxon>
    </lineage>
</organism>
<protein>
    <submittedName>
        <fullName evidence="1">Uncharacterized protein</fullName>
    </submittedName>
</protein>
<evidence type="ECO:0000313" key="2">
    <source>
        <dbReference type="Proteomes" id="UP000009186"/>
    </source>
</evidence>
<dbReference type="EMBL" id="FQ859183">
    <property type="protein sequence ID" value="CCB69612.1"/>
    <property type="molecule type" value="Genomic_DNA"/>
</dbReference>
<reference evidence="1 2" key="1">
    <citation type="journal article" date="2011" name="Appl. Environ. Microbiol.">
        <title>Complete genome sequence of the fish pathogen Flavobacterium branchiophilum.</title>
        <authorList>
            <consortium name="1:IP"/>
            <consortium name="Microbial Evolutionary Genomics,F-75015 Paris"/>
            <consortium name="France 2:CNRS"/>
            <consortium name="URA2171"/>
            <consortium name="F-75015 Paris,France 3:Unite de Virologie et Immunologie Mol."/>
            <consortium name="INRA,78352 Jouy en Josas Cedex"/>
            <consortium name="France. 4:Unite de Mathemathique"/>
            <consortium name="Informatique et Genome,INRA"/>
            <consortium name="78352 Jouy en Josas Cedex"/>
            <consortium name="France. 5:CEA/Genoscope"/>
            <consortium name="Evry"/>
            <consortium name="France"/>
            <person name="Touchon M."/>
            <person name="Barbier P."/>
            <person name="Bernardet J.F."/>
            <person name="Loux V."/>
            <person name="Vacherie B."/>
            <person name="Barbe V."/>
            <person name="Rocha E.P."/>
            <person name="Duchaud E."/>
        </authorList>
    </citation>
    <scope>NUCLEOTIDE SEQUENCE [LARGE SCALE GENOMIC DNA]</scope>
    <source>
        <strain evidence="1 2">FL-15</strain>
    </source>
</reference>
<evidence type="ECO:0000313" key="1">
    <source>
        <dbReference type="EMBL" id="CCB69612.1"/>
    </source>
</evidence>
<dbReference type="AlphaFoldDB" id="G2Z149"/>
<keyword evidence="2" id="KW-1185">Reference proteome</keyword>
<dbReference type="RefSeq" id="WP_014084079.1">
    <property type="nucleotide sequence ID" value="NC_016001.1"/>
</dbReference>
<gene>
    <name evidence="1" type="ordered locus">FBFL15_1547</name>
</gene>
<dbReference type="STRING" id="1034807.FBFL15_1547"/>
<accession>G2Z149</accession>
<name>G2Z149_FLABF</name>
<dbReference type="KEGG" id="fbr:FBFL15_1547"/>
<dbReference type="Proteomes" id="UP000009186">
    <property type="component" value="Chromosome"/>
</dbReference>